<evidence type="ECO:0000313" key="1">
    <source>
        <dbReference type="EMBL" id="JAD50846.1"/>
    </source>
</evidence>
<dbReference type="EMBL" id="GBRH01247049">
    <property type="protein sequence ID" value="JAD50846.1"/>
    <property type="molecule type" value="Transcribed_RNA"/>
</dbReference>
<protein>
    <submittedName>
        <fullName evidence="1">Uncharacterized protein</fullName>
    </submittedName>
</protein>
<name>A0A0A9AI56_ARUDO</name>
<organism evidence="1">
    <name type="scientific">Arundo donax</name>
    <name type="common">Giant reed</name>
    <name type="synonym">Donax arundinaceus</name>
    <dbReference type="NCBI Taxonomy" id="35708"/>
    <lineage>
        <taxon>Eukaryota</taxon>
        <taxon>Viridiplantae</taxon>
        <taxon>Streptophyta</taxon>
        <taxon>Embryophyta</taxon>
        <taxon>Tracheophyta</taxon>
        <taxon>Spermatophyta</taxon>
        <taxon>Magnoliopsida</taxon>
        <taxon>Liliopsida</taxon>
        <taxon>Poales</taxon>
        <taxon>Poaceae</taxon>
        <taxon>PACMAD clade</taxon>
        <taxon>Arundinoideae</taxon>
        <taxon>Arundineae</taxon>
        <taxon>Arundo</taxon>
    </lineage>
</organism>
<reference evidence="1" key="1">
    <citation type="submission" date="2014-09" db="EMBL/GenBank/DDBJ databases">
        <authorList>
            <person name="Magalhaes I.L.F."/>
            <person name="Oliveira U."/>
            <person name="Santos F.R."/>
            <person name="Vidigal T.H.D.A."/>
            <person name="Brescovit A.D."/>
            <person name="Santos A.J."/>
        </authorList>
    </citation>
    <scope>NUCLEOTIDE SEQUENCE</scope>
    <source>
        <tissue evidence="1">Shoot tissue taken approximately 20 cm above the soil surface</tissue>
    </source>
</reference>
<proteinExistence type="predicted"/>
<sequence length="30" mass="3371">MIVPDLNMFSGAYLHRVGGNSGLTFWFVKI</sequence>
<dbReference type="AlphaFoldDB" id="A0A0A9AI56"/>
<reference evidence="1" key="2">
    <citation type="journal article" date="2015" name="Data Brief">
        <title>Shoot transcriptome of the giant reed, Arundo donax.</title>
        <authorList>
            <person name="Barrero R.A."/>
            <person name="Guerrero F.D."/>
            <person name="Moolhuijzen P."/>
            <person name="Goolsby J.A."/>
            <person name="Tidwell J."/>
            <person name="Bellgard S.E."/>
            <person name="Bellgard M.I."/>
        </authorList>
    </citation>
    <scope>NUCLEOTIDE SEQUENCE</scope>
    <source>
        <tissue evidence="1">Shoot tissue taken approximately 20 cm above the soil surface</tissue>
    </source>
</reference>
<accession>A0A0A9AI56</accession>